<protein>
    <recommendedName>
        <fullName evidence="5">PH domain-containing protein</fullName>
    </recommendedName>
</protein>
<dbReference type="GO" id="GO:0010305">
    <property type="term" value="P:leaf vascular tissue pattern formation"/>
    <property type="evidence" value="ECO:0000318"/>
    <property type="project" value="GO_Central"/>
</dbReference>
<dbReference type="KEGG" id="egr:104441928"/>
<dbReference type="GO" id="GO:0009734">
    <property type="term" value="P:auxin-activated signaling pathway"/>
    <property type="evidence" value="ECO:0000318"/>
    <property type="project" value="GO_Central"/>
</dbReference>
<dbReference type="STRING" id="71139.A0A059CHR8"/>
<dbReference type="Gramene" id="KCW77803">
    <property type="protein sequence ID" value="KCW77803"/>
    <property type="gene ID" value="EUGRSUZ_D02093"/>
</dbReference>
<feature type="compositionally biased region" description="Basic and acidic residues" evidence="1">
    <location>
        <begin position="129"/>
        <end position="139"/>
    </location>
</feature>
<dbReference type="Pfam" id="PF05703">
    <property type="entry name" value="Auxin_canalis"/>
    <property type="match status" value="2"/>
</dbReference>
<feature type="region of interest" description="Disordered" evidence="1">
    <location>
        <begin position="117"/>
        <end position="139"/>
    </location>
</feature>
<reference evidence="4" key="1">
    <citation type="submission" date="2013-07" db="EMBL/GenBank/DDBJ databases">
        <title>The genome of Eucalyptus grandis.</title>
        <authorList>
            <person name="Schmutz J."/>
            <person name="Hayes R."/>
            <person name="Myburg A."/>
            <person name="Tuskan G."/>
            <person name="Grattapaglia D."/>
            <person name="Rokhsar D.S."/>
        </authorList>
    </citation>
    <scope>NUCLEOTIDE SEQUENCE</scope>
    <source>
        <tissue evidence="4">Leaf extractions</tissue>
    </source>
</reference>
<dbReference type="PANTHER" id="PTHR31351">
    <property type="entry name" value="EXPRESSED PROTEIN"/>
    <property type="match status" value="1"/>
</dbReference>
<sequence length="405" mass="45021">MDSVRHFSWKFNSSLKLENVEEDEEMKGASPLPSVPQPQTPKEPMEFLSRSWSLSPSEVAKALAHKRNDIHTIHDKNLNTCPQPQAPAAPQLLAAKVINSAHGKRTGSFGKWFHHHLHHHHHHHHHGHKEHDRSTMKKKESLRMENAHVHSAVSIAGLAAGLAAAAAAQSSNSDSKMSVALASATELLASHCVELAELAGAEHDRVATVVQSAVDIHSAGDLMTLTAAAATALRGEAALKVRRRNEARRNAAISPYDRGMAETHMTLRSHIEESSTPCEGELWLHTTKGLFQMKHASVYINKKSQVILKLKSKHMRGAFSTNSKCIVYGLCDENSAWPYRKERDNPEEVFFGLRTAQGFLEFKCKNKAHKQRWVDAIYNLLRHGNWVEATEVSPELLNISQSISI</sequence>
<proteinExistence type="predicted"/>
<gene>
    <name evidence="4" type="ORF">EUGRSUZ_D02093</name>
</gene>
<organism evidence="4">
    <name type="scientific">Eucalyptus grandis</name>
    <name type="common">Flooded gum</name>
    <dbReference type="NCBI Taxonomy" id="71139"/>
    <lineage>
        <taxon>Eukaryota</taxon>
        <taxon>Viridiplantae</taxon>
        <taxon>Streptophyta</taxon>
        <taxon>Embryophyta</taxon>
        <taxon>Tracheophyta</taxon>
        <taxon>Spermatophyta</taxon>
        <taxon>Magnoliopsida</taxon>
        <taxon>eudicotyledons</taxon>
        <taxon>Gunneridae</taxon>
        <taxon>Pentapetalae</taxon>
        <taxon>rosids</taxon>
        <taxon>malvids</taxon>
        <taxon>Myrtales</taxon>
        <taxon>Myrtaceae</taxon>
        <taxon>Myrtoideae</taxon>
        <taxon>Eucalypteae</taxon>
        <taxon>Eucalyptus</taxon>
    </lineage>
</organism>
<evidence type="ECO:0000256" key="1">
    <source>
        <dbReference type="SAM" id="MobiDB-lite"/>
    </source>
</evidence>
<feature type="domain" description="VAN3-binding protein-like auxin canalisation" evidence="2">
    <location>
        <begin position="38"/>
        <end position="85"/>
    </location>
</feature>
<evidence type="ECO:0000313" key="4">
    <source>
        <dbReference type="EMBL" id="KCW77804.1"/>
    </source>
</evidence>
<feature type="compositionally biased region" description="Basic residues" evidence="1">
    <location>
        <begin position="117"/>
        <end position="128"/>
    </location>
</feature>
<dbReference type="InterPro" id="IPR040269">
    <property type="entry name" value="VAB"/>
</dbReference>
<feature type="domain" description="VAN3-binding protein-like auxin canalisation" evidence="2">
    <location>
        <begin position="120"/>
        <end position="258"/>
    </location>
</feature>
<accession>A0A059CHR8</accession>
<dbReference type="Pfam" id="PF08458">
    <property type="entry name" value="PH_2"/>
    <property type="match status" value="1"/>
</dbReference>
<name>A0A059CHR8_EUCGR</name>
<dbReference type="AlphaFoldDB" id="A0A059CHR8"/>
<dbReference type="FunCoup" id="A0A059CHR8">
    <property type="interactions" value="602"/>
</dbReference>
<dbReference type="GO" id="GO:0010087">
    <property type="term" value="P:phloem or xylem histogenesis"/>
    <property type="evidence" value="ECO:0000318"/>
    <property type="project" value="GO_Central"/>
</dbReference>
<dbReference type="Gramene" id="KCW77804">
    <property type="protein sequence ID" value="KCW77804"/>
    <property type="gene ID" value="EUGRSUZ_D02093"/>
</dbReference>
<dbReference type="OMA" id="DSHWHAN"/>
<dbReference type="InterPro" id="IPR013666">
    <property type="entry name" value="PH_pln"/>
</dbReference>
<dbReference type="PANTHER" id="PTHR31351:SF24">
    <property type="entry name" value="VAN3-BINDING PROTEIN-LIKE"/>
    <property type="match status" value="1"/>
</dbReference>
<feature type="domain" description="Pleckstrin-like plant" evidence="3">
    <location>
        <begin position="281"/>
        <end position="382"/>
    </location>
</feature>
<dbReference type="EMBL" id="KK198756">
    <property type="protein sequence ID" value="KCW77803.1"/>
    <property type="molecule type" value="Genomic_DNA"/>
</dbReference>
<dbReference type="eggNOG" id="ENOG502QW2P">
    <property type="taxonomic scope" value="Eukaryota"/>
</dbReference>
<evidence type="ECO:0008006" key="5">
    <source>
        <dbReference type="Google" id="ProtNLM"/>
    </source>
</evidence>
<dbReference type="InterPro" id="IPR008546">
    <property type="entry name" value="VAN3-bd-like_auxin_canal"/>
</dbReference>
<evidence type="ECO:0000259" key="3">
    <source>
        <dbReference type="Pfam" id="PF08458"/>
    </source>
</evidence>
<evidence type="ECO:0000259" key="2">
    <source>
        <dbReference type="Pfam" id="PF05703"/>
    </source>
</evidence>
<dbReference type="EMBL" id="KK198756">
    <property type="protein sequence ID" value="KCW77804.1"/>
    <property type="molecule type" value="Genomic_DNA"/>
</dbReference>
<dbReference type="OrthoDB" id="1897931at2759"/>
<feature type="region of interest" description="Disordered" evidence="1">
    <location>
        <begin position="20"/>
        <end position="45"/>
    </location>
</feature>